<keyword evidence="2 4" id="KW-0285">Flavoprotein</keyword>
<dbReference type="GO" id="GO:0003677">
    <property type="term" value="F:DNA binding"/>
    <property type="evidence" value="ECO:0007669"/>
    <property type="project" value="TreeGrafter"/>
</dbReference>
<proteinExistence type="inferred from homology"/>
<dbReference type="AlphaFoldDB" id="A0A1B0GNJ5"/>
<dbReference type="PANTHER" id="PTHR11455">
    <property type="entry name" value="CRYPTOCHROME"/>
    <property type="match status" value="1"/>
</dbReference>
<dbReference type="EMBL" id="AJVK01029496">
    <property type="status" value="NOT_ANNOTATED_CDS"/>
    <property type="molecule type" value="Genomic_DNA"/>
</dbReference>
<reference evidence="6" key="1">
    <citation type="submission" date="2022-08" db="UniProtKB">
        <authorList>
            <consortium name="EnsemblMetazoa"/>
        </authorList>
    </citation>
    <scope>IDENTIFICATION</scope>
    <source>
        <strain evidence="6">Israel</strain>
    </source>
</reference>
<dbReference type="GO" id="GO:0005737">
    <property type="term" value="C:cytoplasm"/>
    <property type="evidence" value="ECO:0007669"/>
    <property type="project" value="TreeGrafter"/>
</dbReference>
<keyword evidence="7" id="KW-1185">Reference proteome</keyword>
<dbReference type="FunFam" id="1.10.579.10:FF:000001">
    <property type="entry name" value="Cryptochrome 1"/>
    <property type="match status" value="1"/>
</dbReference>
<dbReference type="PANTHER" id="PTHR11455:SF30">
    <property type="entry name" value="CRYPTOCHROME-1"/>
    <property type="match status" value="1"/>
</dbReference>
<evidence type="ECO:0000259" key="5">
    <source>
        <dbReference type="Pfam" id="PF03441"/>
    </source>
</evidence>
<dbReference type="Gene3D" id="1.10.579.10">
    <property type="entry name" value="DNA Cyclobutane Dipyrimidine Photolyase, subunit A, domain 3"/>
    <property type="match status" value="1"/>
</dbReference>
<name>A0A1B0GNJ5_PHLPP</name>
<dbReference type="Pfam" id="PF03441">
    <property type="entry name" value="FAD_binding_7"/>
    <property type="match status" value="1"/>
</dbReference>
<evidence type="ECO:0000256" key="4">
    <source>
        <dbReference type="PIRSR" id="PIRSR602081-1"/>
    </source>
</evidence>
<evidence type="ECO:0000256" key="2">
    <source>
        <dbReference type="ARBA" id="ARBA00022630"/>
    </source>
</evidence>
<comment type="cofactor">
    <cofactor evidence="4">
        <name>FAD</name>
        <dbReference type="ChEBI" id="CHEBI:57692"/>
    </cofactor>
    <text evidence="4">Binds 1 FAD per subunit.</text>
</comment>
<protein>
    <recommendedName>
        <fullName evidence="5">Cryptochrome/DNA photolyase FAD-binding domain-containing protein</fullName>
    </recommendedName>
</protein>
<dbReference type="EnsemblMetazoa" id="PPAI004870-RA">
    <property type="protein sequence ID" value="PPAI004870-PA"/>
    <property type="gene ID" value="PPAI004870"/>
</dbReference>
<dbReference type="GO" id="GO:0005634">
    <property type="term" value="C:nucleus"/>
    <property type="evidence" value="ECO:0007669"/>
    <property type="project" value="TreeGrafter"/>
</dbReference>
<organism evidence="6 7">
    <name type="scientific">Phlebotomus papatasi</name>
    <name type="common">Sandfly</name>
    <dbReference type="NCBI Taxonomy" id="29031"/>
    <lineage>
        <taxon>Eukaryota</taxon>
        <taxon>Metazoa</taxon>
        <taxon>Ecdysozoa</taxon>
        <taxon>Arthropoda</taxon>
        <taxon>Hexapoda</taxon>
        <taxon>Insecta</taxon>
        <taxon>Pterygota</taxon>
        <taxon>Neoptera</taxon>
        <taxon>Endopterygota</taxon>
        <taxon>Diptera</taxon>
        <taxon>Nematocera</taxon>
        <taxon>Psychodoidea</taxon>
        <taxon>Psychodidae</taxon>
        <taxon>Phlebotomus</taxon>
        <taxon>Phlebotomus</taxon>
    </lineage>
</organism>
<dbReference type="SUPFAM" id="SSF48173">
    <property type="entry name" value="Cryptochrome/photolyase FAD-binding domain"/>
    <property type="match status" value="1"/>
</dbReference>
<dbReference type="InterPro" id="IPR036134">
    <property type="entry name" value="Crypto/Photolyase_FAD-like_sf"/>
</dbReference>
<comment type="similarity">
    <text evidence="1">Belongs to the DNA photolyase class-1 family.</text>
</comment>
<dbReference type="InterPro" id="IPR002081">
    <property type="entry name" value="Cryptochrome/DNA_photolyase_1"/>
</dbReference>
<feature type="domain" description="Cryptochrome/DNA photolyase FAD-binding" evidence="5">
    <location>
        <begin position="1"/>
        <end position="143"/>
    </location>
</feature>
<dbReference type="GO" id="GO:0032922">
    <property type="term" value="P:circadian regulation of gene expression"/>
    <property type="evidence" value="ECO:0007669"/>
    <property type="project" value="TreeGrafter"/>
</dbReference>
<sequence>MTQLREEGWIHHLARHAVACFLTRGDLWISWEEGMKVFEELLLDADWSVNAGMWMWLSCSSFFQQFFHCYCPVRFGRKADPNGDYIRRYLPVLKNFPTKYIHEPWNAPESVQRAAKCIIGKEYPLPMVNHAVASRTNMERMKQVYQQLAKYRGTSGGEDVKMTCELGTKAQNLPEGIPTHLIQNIEGSYLARSKHIHASLQQMAQQNAPQDPYNSQYTMQMIPQHETSQQNAGNYEKVPMEDVETYVNQEECSRQQNSQYTRIILHRNIAYSVNDPMTPPSNEVLSYANDQNHEFQQISRFPENYQTLNYDEAMVQKMKQEESERREYEVQNSFRMNEEKTGDIFLLATHQVTNQDISNNPNICEENREN</sequence>
<feature type="binding site" evidence="4">
    <location>
        <begin position="44"/>
        <end position="46"/>
    </location>
    <ligand>
        <name>FAD</name>
        <dbReference type="ChEBI" id="CHEBI:57692"/>
    </ligand>
</feature>
<keyword evidence="3 4" id="KW-0274">FAD</keyword>
<evidence type="ECO:0000256" key="1">
    <source>
        <dbReference type="ARBA" id="ARBA00005862"/>
    </source>
</evidence>
<dbReference type="GO" id="GO:0045892">
    <property type="term" value="P:negative regulation of DNA-templated transcription"/>
    <property type="evidence" value="ECO:0007669"/>
    <property type="project" value="TreeGrafter"/>
</dbReference>
<evidence type="ECO:0000256" key="3">
    <source>
        <dbReference type="ARBA" id="ARBA00022827"/>
    </source>
</evidence>
<dbReference type="GO" id="GO:0071949">
    <property type="term" value="F:FAD binding"/>
    <property type="evidence" value="ECO:0007669"/>
    <property type="project" value="TreeGrafter"/>
</dbReference>
<dbReference type="VEuPathDB" id="VectorBase:PPAPM1_003958"/>
<dbReference type="GO" id="GO:0043153">
    <property type="term" value="P:entrainment of circadian clock by photoperiod"/>
    <property type="evidence" value="ECO:0007669"/>
    <property type="project" value="TreeGrafter"/>
</dbReference>
<dbReference type="Proteomes" id="UP000092462">
    <property type="component" value="Unassembled WGS sequence"/>
</dbReference>
<dbReference type="InterPro" id="IPR005101">
    <property type="entry name" value="Cryptochr/Photolyase_FAD-bd"/>
</dbReference>
<accession>A0A1B0GNJ5</accession>
<evidence type="ECO:0000313" key="6">
    <source>
        <dbReference type="EnsemblMetazoa" id="PPAI004870-PA"/>
    </source>
</evidence>
<dbReference type="VEuPathDB" id="VectorBase:PPAI004870"/>
<evidence type="ECO:0000313" key="7">
    <source>
        <dbReference type="Proteomes" id="UP000092462"/>
    </source>
</evidence>